<evidence type="ECO:0000313" key="1">
    <source>
        <dbReference type="EMBL" id="MFB9628865.1"/>
    </source>
</evidence>
<organism evidence="1 2">
    <name type="scientific">Nonomuraea helvata</name>
    <dbReference type="NCBI Taxonomy" id="37484"/>
    <lineage>
        <taxon>Bacteria</taxon>
        <taxon>Bacillati</taxon>
        <taxon>Actinomycetota</taxon>
        <taxon>Actinomycetes</taxon>
        <taxon>Streptosporangiales</taxon>
        <taxon>Streptosporangiaceae</taxon>
        <taxon>Nonomuraea</taxon>
    </lineage>
</organism>
<proteinExistence type="predicted"/>
<dbReference type="RefSeq" id="WP_344998676.1">
    <property type="nucleotide sequence ID" value="NZ_BAAAXV010000009.1"/>
</dbReference>
<keyword evidence="2" id="KW-1185">Reference proteome</keyword>
<protein>
    <submittedName>
        <fullName evidence="1">LamG-like jellyroll fold domain-containing protein</fullName>
    </submittedName>
</protein>
<dbReference type="EMBL" id="JBHMBW010000051">
    <property type="protein sequence ID" value="MFB9628865.1"/>
    <property type="molecule type" value="Genomic_DNA"/>
</dbReference>
<dbReference type="InterPro" id="IPR013320">
    <property type="entry name" value="ConA-like_dom_sf"/>
</dbReference>
<comment type="caution">
    <text evidence="1">The sequence shown here is derived from an EMBL/GenBank/DDBJ whole genome shotgun (WGS) entry which is preliminary data.</text>
</comment>
<name>A0ABV5SB58_9ACTN</name>
<evidence type="ECO:0000313" key="2">
    <source>
        <dbReference type="Proteomes" id="UP001589532"/>
    </source>
</evidence>
<gene>
    <name evidence="1" type="ORF">ACFFSA_37815</name>
</gene>
<dbReference type="Pfam" id="PF13385">
    <property type="entry name" value="Laminin_G_3"/>
    <property type="match status" value="1"/>
</dbReference>
<accession>A0ABV5SB58</accession>
<reference evidence="1 2" key="1">
    <citation type="submission" date="2024-09" db="EMBL/GenBank/DDBJ databases">
        <authorList>
            <person name="Sun Q."/>
            <person name="Mori K."/>
        </authorList>
    </citation>
    <scope>NUCLEOTIDE SEQUENCE [LARGE SCALE GENOMIC DNA]</scope>
    <source>
        <strain evidence="1 2">JCM 3143</strain>
    </source>
</reference>
<dbReference type="SUPFAM" id="SSF49899">
    <property type="entry name" value="Concanavalin A-like lectins/glucanases"/>
    <property type="match status" value="1"/>
</dbReference>
<dbReference type="Proteomes" id="UP001589532">
    <property type="component" value="Unassembled WGS sequence"/>
</dbReference>
<dbReference type="Gene3D" id="2.60.120.200">
    <property type="match status" value="1"/>
</dbReference>
<sequence length="67" mass="7316">MWANADDNHPYTEIVTGTDQGLLGTASLPLNPLRIGGSSLWGEYCNGLIDDVRIYNRALTPPRSRAT</sequence>